<dbReference type="STRING" id="1250539.Ga0080574_TMP966"/>
<name>A0A1P8UPI3_9RHOB</name>
<keyword evidence="3" id="KW-1185">Reference proteome</keyword>
<dbReference type="EMBL" id="CP015093">
    <property type="protein sequence ID" value="APZ51300.1"/>
    <property type="molecule type" value="Genomic_DNA"/>
</dbReference>
<evidence type="ECO:0000256" key="1">
    <source>
        <dbReference type="SAM" id="MobiDB-lite"/>
    </source>
</evidence>
<dbReference type="RefSeq" id="WP_156876304.1">
    <property type="nucleotide sequence ID" value="NZ_CP015093.1"/>
</dbReference>
<dbReference type="Pfam" id="PF00353">
    <property type="entry name" value="HemolysinCabind"/>
    <property type="match status" value="3"/>
</dbReference>
<evidence type="ECO:0000313" key="2">
    <source>
        <dbReference type="EMBL" id="APZ51300.1"/>
    </source>
</evidence>
<dbReference type="AlphaFoldDB" id="A0A1P8UPI3"/>
<protein>
    <submittedName>
        <fullName evidence="2">Putative calcium-binding protein</fullName>
    </submittedName>
</protein>
<dbReference type="Proteomes" id="UP000187059">
    <property type="component" value="Chromosome"/>
</dbReference>
<evidence type="ECO:0000313" key="3">
    <source>
        <dbReference type="Proteomes" id="UP000187059"/>
    </source>
</evidence>
<dbReference type="InterPro" id="IPR011049">
    <property type="entry name" value="Serralysin-like_metalloprot_C"/>
</dbReference>
<dbReference type="Gene3D" id="2.160.20.160">
    <property type="match status" value="1"/>
</dbReference>
<dbReference type="SUPFAM" id="SSF51120">
    <property type="entry name" value="beta-Roll"/>
    <property type="match status" value="1"/>
</dbReference>
<feature type="compositionally biased region" description="Acidic residues" evidence="1">
    <location>
        <begin position="21"/>
        <end position="49"/>
    </location>
</feature>
<sequence length="387" mass="40069">MEVLLLLGLATFGIGFISPSDNDDDSDDAVPDDDGDTGGEPSTGDDSDETITGTDGDDTIAGGPTDLMDFIVRAGAGNDLIEIEDEALYSGETQTDVRGESGDDTIFAGSLARHFELDGGEDNDNIIVSGTAGTGLIDGGDGNDTISFTPGGILVDGGDGDDLITTDGEFFGEVSTIHGGDGDDTLASDALNTAVYGDAGNDVVMAFSQNWQGTAYYTSFDGGDGDDTIVIEENAITGGDPETGTFDGTYANTVNDIFGGAGSDTFQATVNEGMLSESEIPDYFIDNVLQEDGTLLLDVTRIADFEPGVDMLLIDGDPLDDGFTLSNARIEYTADAEGNAGSEVILRYESETDSARDVVITLDGATVTWDDIAFSGDQIPELAPIAA</sequence>
<gene>
    <name evidence="2" type="ORF">Ga0080574_TMP966</name>
</gene>
<dbReference type="OrthoDB" id="7867757at2"/>
<dbReference type="GO" id="GO:0005509">
    <property type="term" value="F:calcium ion binding"/>
    <property type="evidence" value="ECO:0007669"/>
    <property type="project" value="InterPro"/>
</dbReference>
<proteinExistence type="predicted"/>
<dbReference type="KEGG" id="paby:Ga0080574_TMP966"/>
<reference evidence="2 3" key="1">
    <citation type="submission" date="2016-04" db="EMBL/GenBank/DDBJ databases">
        <title>Deep-sea bacteria in the southern Pacific.</title>
        <authorList>
            <person name="Tang K."/>
        </authorList>
    </citation>
    <scope>NUCLEOTIDE SEQUENCE [LARGE SCALE GENOMIC DNA]</scope>
    <source>
        <strain evidence="2 3">JLT2014</strain>
    </source>
</reference>
<organism evidence="2 3">
    <name type="scientific">Salipiger abyssi</name>
    <dbReference type="NCBI Taxonomy" id="1250539"/>
    <lineage>
        <taxon>Bacteria</taxon>
        <taxon>Pseudomonadati</taxon>
        <taxon>Pseudomonadota</taxon>
        <taxon>Alphaproteobacteria</taxon>
        <taxon>Rhodobacterales</taxon>
        <taxon>Roseobacteraceae</taxon>
        <taxon>Salipiger</taxon>
    </lineage>
</organism>
<feature type="region of interest" description="Disordered" evidence="1">
    <location>
        <begin position="17"/>
        <end position="63"/>
    </location>
</feature>
<feature type="compositionally biased region" description="Low complexity" evidence="1">
    <location>
        <begin position="50"/>
        <end position="63"/>
    </location>
</feature>
<dbReference type="PRINTS" id="PR00313">
    <property type="entry name" value="CABNDNGRPT"/>
</dbReference>
<accession>A0A1P8UPI3</accession>
<dbReference type="InterPro" id="IPR001343">
    <property type="entry name" value="Hemolysn_Ca-bd"/>
</dbReference>